<keyword evidence="4" id="KW-0597">Phosphoprotein</keyword>
<dbReference type="FunFam" id="3.10.450.240:FF:000001">
    <property type="entry name" value="Mitochondrial import inner membrane translocase subunit TIM44"/>
    <property type="match status" value="1"/>
</dbReference>
<evidence type="ECO:0000256" key="13">
    <source>
        <dbReference type="ARBA" id="ARBA00057148"/>
    </source>
</evidence>
<keyword evidence="10 16" id="KW-0811">Translocation</keyword>
<dbReference type="Pfam" id="PF04280">
    <property type="entry name" value="Tim44"/>
    <property type="match status" value="1"/>
</dbReference>
<gene>
    <name evidence="18" type="ORF">DPMN_114803</name>
</gene>
<keyword evidence="3 16" id="KW-0813">Transport</keyword>
<keyword evidence="12 16" id="KW-0472">Membrane</keyword>
<dbReference type="Gene3D" id="3.10.450.240">
    <property type="match status" value="1"/>
</dbReference>
<protein>
    <recommendedName>
        <fullName evidence="15 16">Mitochondrial import inner membrane translocase subunit TIM44</fullName>
    </recommendedName>
</protein>
<dbReference type="GO" id="GO:0005524">
    <property type="term" value="F:ATP binding"/>
    <property type="evidence" value="ECO:0007669"/>
    <property type="project" value="UniProtKB-KW"/>
</dbReference>
<keyword evidence="6 16" id="KW-0999">Mitochondrion inner membrane</keyword>
<comment type="subcellular location">
    <subcellularLocation>
        <location evidence="1">Mitochondrion inner membrane</location>
        <topology evidence="1">Peripheral membrane protein</topology>
        <orientation evidence="1">Matrix side</orientation>
    </subcellularLocation>
</comment>
<keyword evidence="8 16" id="KW-0653">Protein transport</keyword>
<dbReference type="AlphaFoldDB" id="A0A9D4KKU1"/>
<keyword evidence="19" id="KW-1185">Reference proteome</keyword>
<dbReference type="InterPro" id="IPR017303">
    <property type="entry name" value="Tim44"/>
</dbReference>
<evidence type="ECO:0000313" key="18">
    <source>
        <dbReference type="EMBL" id="KAH3841344.1"/>
    </source>
</evidence>
<evidence type="ECO:0000256" key="5">
    <source>
        <dbReference type="ARBA" id="ARBA00022741"/>
    </source>
</evidence>
<proteinExistence type="inferred from homology"/>
<evidence type="ECO:0000259" key="17">
    <source>
        <dbReference type="SMART" id="SM00978"/>
    </source>
</evidence>
<organism evidence="18 19">
    <name type="scientific">Dreissena polymorpha</name>
    <name type="common">Zebra mussel</name>
    <name type="synonym">Mytilus polymorpha</name>
    <dbReference type="NCBI Taxonomy" id="45954"/>
    <lineage>
        <taxon>Eukaryota</taxon>
        <taxon>Metazoa</taxon>
        <taxon>Spiralia</taxon>
        <taxon>Lophotrochozoa</taxon>
        <taxon>Mollusca</taxon>
        <taxon>Bivalvia</taxon>
        <taxon>Autobranchia</taxon>
        <taxon>Heteroconchia</taxon>
        <taxon>Euheterodonta</taxon>
        <taxon>Imparidentia</taxon>
        <taxon>Neoheterodontei</taxon>
        <taxon>Myida</taxon>
        <taxon>Dreissenoidea</taxon>
        <taxon>Dreissenidae</taxon>
        <taxon>Dreissena</taxon>
    </lineage>
</organism>
<dbReference type="PIRSF" id="PIRSF037871">
    <property type="entry name" value="TIM44"/>
    <property type="match status" value="1"/>
</dbReference>
<evidence type="ECO:0000256" key="15">
    <source>
        <dbReference type="ARBA" id="ARBA00074309"/>
    </source>
</evidence>
<evidence type="ECO:0000256" key="4">
    <source>
        <dbReference type="ARBA" id="ARBA00022553"/>
    </source>
</evidence>
<evidence type="ECO:0000313" key="19">
    <source>
        <dbReference type="Proteomes" id="UP000828390"/>
    </source>
</evidence>
<evidence type="ECO:0000256" key="1">
    <source>
        <dbReference type="ARBA" id="ARBA00004443"/>
    </source>
</evidence>
<sequence>MASMWKIVGRTRIKLSENTTNVLGQHQAVKQQGPSAHVLQCTATNYDTRLIQKRQYSDGRKGFFQSIFDNMKEGFAKDKKLNENIKKFQEEKKKLDSSDAIKAARQKFENIESETLKGSDALKKKLSETYEELSKSEYVKKSIEITSDIGKTAGKAGEAILEQGRKIGESAPMKTVSQGVSKVREGIDGAIAVRDRPYKAPEKLWLRTEKIEGDNIKILQPDNETIGITLHKDSKWKSSWQDFKDNNEYVNKIFDLKAKYDESDNAVIRGTRFFTDKISSIFGGMFSSTEMSDVLTEINKMDPTFEISEFVQWCQYFVIPNILEALSRGEDTILKDWCYEAPFNQLMHPIKEGKKIGLRLESQILDISGVDVAAAKIMEQGPVLVISFVAQQILVERNTKGEVVAGDPNKVMRTTYVWAMCRDTEELNPRAAWRLLDFSAQSTEQLF</sequence>
<dbReference type="PANTHER" id="PTHR10721:SF1">
    <property type="entry name" value="MITOCHONDRIAL IMPORT INNER MEMBRANE TRANSLOCASE SUBUNIT TIM44"/>
    <property type="match status" value="1"/>
</dbReference>
<evidence type="ECO:0000256" key="2">
    <source>
        <dbReference type="ARBA" id="ARBA00009597"/>
    </source>
</evidence>
<dbReference type="InterPro" id="IPR039544">
    <property type="entry name" value="Tim44-like"/>
</dbReference>
<keyword evidence="9" id="KW-0809">Transit peptide</keyword>
<dbReference type="SUPFAM" id="SSF54427">
    <property type="entry name" value="NTF2-like"/>
    <property type="match status" value="1"/>
</dbReference>
<evidence type="ECO:0000256" key="7">
    <source>
        <dbReference type="ARBA" id="ARBA00022840"/>
    </source>
</evidence>
<accession>A0A9D4KKU1</accession>
<evidence type="ECO:0000256" key="16">
    <source>
        <dbReference type="PIRNR" id="PIRNR037871"/>
    </source>
</evidence>
<comment type="function">
    <text evidence="13">Essential component of the PAM complex, a complex required for the translocation of transit peptide-containing proteins from the inner membrane into the mitochondrial matrix in an ATP-dependent manner. Recruits mitochondrial HSP70 to drive protein translocation into the matrix using ATP as an energy source.</text>
</comment>
<dbReference type="PANTHER" id="PTHR10721">
    <property type="entry name" value="MITOCHONDRIAL IMPORT INNER MEMBRANE TRANSLOCASE SUBUNIT TIM44"/>
    <property type="match status" value="1"/>
</dbReference>
<dbReference type="GO" id="GO:0051087">
    <property type="term" value="F:protein-folding chaperone binding"/>
    <property type="evidence" value="ECO:0007669"/>
    <property type="project" value="InterPro"/>
</dbReference>
<dbReference type="InterPro" id="IPR007379">
    <property type="entry name" value="Tim44-like_dom"/>
</dbReference>
<feature type="domain" description="Tim44-like" evidence="17">
    <location>
        <begin position="291"/>
        <end position="440"/>
    </location>
</feature>
<dbReference type="GO" id="GO:0005743">
    <property type="term" value="C:mitochondrial inner membrane"/>
    <property type="evidence" value="ECO:0007669"/>
    <property type="project" value="UniProtKB-SubCell"/>
</dbReference>
<dbReference type="GO" id="GO:0030150">
    <property type="term" value="P:protein import into mitochondrial matrix"/>
    <property type="evidence" value="ECO:0007669"/>
    <property type="project" value="InterPro"/>
</dbReference>
<dbReference type="EMBL" id="JAIWYP010000004">
    <property type="protein sequence ID" value="KAH3841344.1"/>
    <property type="molecule type" value="Genomic_DNA"/>
</dbReference>
<reference evidence="18" key="2">
    <citation type="submission" date="2020-11" db="EMBL/GenBank/DDBJ databases">
        <authorList>
            <person name="McCartney M.A."/>
            <person name="Auch B."/>
            <person name="Kono T."/>
            <person name="Mallez S."/>
            <person name="Becker A."/>
            <person name="Gohl D.M."/>
            <person name="Silverstein K.A.T."/>
            <person name="Koren S."/>
            <person name="Bechman K.B."/>
            <person name="Herman A."/>
            <person name="Abrahante J.E."/>
            <person name="Garbe J."/>
        </authorList>
    </citation>
    <scope>NUCLEOTIDE SEQUENCE</scope>
    <source>
        <strain evidence="18">Duluth1</strain>
        <tissue evidence="18">Whole animal</tissue>
    </source>
</reference>
<comment type="subunit">
    <text evidence="14">Probable component of the PAM complex at least composed of a mitochondrial HSP70 protein, GRPEL1 or GRPEL2, TIMM44, TIMM16/PAM16 and TIMM14/DNAJC19. The complex interacts with the TIMM23 component of the TIM23 complex. Interacts with SLC25A4/ANT1 and SLC25A5/ANT2; leading to inhibit the presequence translocase TIMM23, thereby promoting stabilization of PINK1.</text>
</comment>
<evidence type="ECO:0000256" key="14">
    <source>
        <dbReference type="ARBA" id="ARBA00063163"/>
    </source>
</evidence>
<keyword evidence="11 16" id="KW-0496">Mitochondrion</keyword>
<evidence type="ECO:0000256" key="10">
    <source>
        <dbReference type="ARBA" id="ARBA00023010"/>
    </source>
</evidence>
<dbReference type="OrthoDB" id="10265990at2759"/>
<reference evidence="18" key="1">
    <citation type="journal article" date="2019" name="bioRxiv">
        <title>The Genome of the Zebra Mussel, Dreissena polymorpha: A Resource for Invasive Species Research.</title>
        <authorList>
            <person name="McCartney M.A."/>
            <person name="Auch B."/>
            <person name="Kono T."/>
            <person name="Mallez S."/>
            <person name="Zhang Y."/>
            <person name="Obille A."/>
            <person name="Becker A."/>
            <person name="Abrahante J.E."/>
            <person name="Garbe J."/>
            <person name="Badalamenti J.P."/>
            <person name="Herman A."/>
            <person name="Mangelson H."/>
            <person name="Liachko I."/>
            <person name="Sullivan S."/>
            <person name="Sone E.D."/>
            <person name="Koren S."/>
            <person name="Silverstein K.A.T."/>
            <person name="Beckman K.B."/>
            <person name="Gohl D.M."/>
        </authorList>
    </citation>
    <scope>NUCLEOTIDE SEQUENCE</scope>
    <source>
        <strain evidence="18">Duluth1</strain>
        <tissue evidence="18">Whole animal</tissue>
    </source>
</reference>
<dbReference type="InterPro" id="IPR032710">
    <property type="entry name" value="NTF2-like_dom_sf"/>
</dbReference>
<evidence type="ECO:0000256" key="8">
    <source>
        <dbReference type="ARBA" id="ARBA00022927"/>
    </source>
</evidence>
<dbReference type="SMART" id="SM00978">
    <property type="entry name" value="Tim44"/>
    <property type="match status" value="1"/>
</dbReference>
<evidence type="ECO:0000256" key="3">
    <source>
        <dbReference type="ARBA" id="ARBA00022448"/>
    </source>
</evidence>
<name>A0A9D4KKU1_DREPO</name>
<evidence type="ECO:0000256" key="9">
    <source>
        <dbReference type="ARBA" id="ARBA00022946"/>
    </source>
</evidence>
<evidence type="ECO:0000256" key="12">
    <source>
        <dbReference type="ARBA" id="ARBA00023136"/>
    </source>
</evidence>
<keyword evidence="5" id="KW-0547">Nucleotide-binding</keyword>
<comment type="caution">
    <text evidence="18">The sequence shown here is derived from an EMBL/GenBank/DDBJ whole genome shotgun (WGS) entry which is preliminary data.</text>
</comment>
<keyword evidence="7" id="KW-0067">ATP-binding</keyword>
<dbReference type="Proteomes" id="UP000828390">
    <property type="component" value="Unassembled WGS sequence"/>
</dbReference>
<comment type="similarity">
    <text evidence="2 16">Belongs to the Tim44 family.</text>
</comment>
<evidence type="ECO:0000256" key="11">
    <source>
        <dbReference type="ARBA" id="ARBA00023128"/>
    </source>
</evidence>
<evidence type="ECO:0000256" key="6">
    <source>
        <dbReference type="ARBA" id="ARBA00022792"/>
    </source>
</evidence>